<evidence type="ECO:0000313" key="2">
    <source>
        <dbReference type="Proteomes" id="UP000275613"/>
    </source>
</evidence>
<comment type="caution">
    <text evidence="1">The sequence shown here is derived from an EMBL/GenBank/DDBJ whole genome shotgun (WGS) entry which is preliminary data.</text>
</comment>
<organism evidence="1 2">
    <name type="scientific">Pseudomonas amygdali pv. eriobotryae</name>
    <dbReference type="NCBI Taxonomy" id="129137"/>
    <lineage>
        <taxon>Bacteria</taxon>
        <taxon>Pseudomonadati</taxon>
        <taxon>Pseudomonadota</taxon>
        <taxon>Gammaproteobacteria</taxon>
        <taxon>Pseudomonadales</taxon>
        <taxon>Pseudomonadaceae</taxon>
        <taxon>Pseudomonas</taxon>
        <taxon>Pseudomonas amygdali</taxon>
    </lineage>
</organism>
<name>A0A3M3WCJ2_PSEA0</name>
<protein>
    <submittedName>
        <fullName evidence="1">Uncharacterized protein</fullName>
    </submittedName>
</protein>
<sequence>MGGKRVLVRIDAKQLSSGSGEQWNRNQRKAWLEFAFPVRWCGLANFDLQNEFIAPIFGALLPSVVLAEAVS</sequence>
<dbReference type="AlphaFoldDB" id="A0A3M3WCJ2"/>
<dbReference type="Proteomes" id="UP000275613">
    <property type="component" value="Unassembled WGS sequence"/>
</dbReference>
<proteinExistence type="predicted"/>
<evidence type="ECO:0000313" key="1">
    <source>
        <dbReference type="EMBL" id="RMO55511.1"/>
    </source>
</evidence>
<accession>A0A3M3WCJ2</accession>
<dbReference type="EMBL" id="RBPV01000311">
    <property type="protein sequence ID" value="RMO55511.1"/>
    <property type="molecule type" value="Genomic_DNA"/>
</dbReference>
<gene>
    <name evidence="1" type="ORF">ALQ39_200059</name>
</gene>
<reference evidence="1 2" key="1">
    <citation type="submission" date="2018-08" db="EMBL/GenBank/DDBJ databases">
        <title>Recombination of ecologically and evolutionarily significant loci maintains genetic cohesion in the Pseudomonas syringae species complex.</title>
        <authorList>
            <person name="Dillon M."/>
            <person name="Thakur S."/>
            <person name="Almeida R.N.D."/>
            <person name="Weir B.S."/>
            <person name="Guttman D.S."/>
        </authorList>
    </citation>
    <scope>NUCLEOTIDE SEQUENCE [LARGE SCALE GENOMIC DNA]</scope>
    <source>
        <strain evidence="1 2">ICMP 4316</strain>
    </source>
</reference>